<dbReference type="Gene3D" id="1.10.287.630">
    <property type="entry name" value="Helix hairpin bin"/>
    <property type="match status" value="1"/>
</dbReference>
<dbReference type="PROSITE" id="PS50042">
    <property type="entry name" value="CNMP_BINDING_3"/>
    <property type="match status" value="1"/>
</dbReference>
<protein>
    <submittedName>
        <fullName evidence="15">Potassium voltage-gated channel protein</fullName>
    </submittedName>
</protein>
<feature type="transmembrane region" description="Helical" evidence="13">
    <location>
        <begin position="114"/>
        <end position="133"/>
    </location>
</feature>
<evidence type="ECO:0000256" key="10">
    <source>
        <dbReference type="ARBA" id="ARBA00023136"/>
    </source>
</evidence>
<evidence type="ECO:0000256" key="1">
    <source>
        <dbReference type="ARBA" id="ARBA00004141"/>
    </source>
</evidence>
<dbReference type="InterPro" id="IPR005821">
    <property type="entry name" value="Ion_trans_dom"/>
</dbReference>
<evidence type="ECO:0000256" key="13">
    <source>
        <dbReference type="SAM" id="Phobius"/>
    </source>
</evidence>
<dbReference type="Pfam" id="PF00520">
    <property type="entry name" value="Ion_trans"/>
    <property type="match status" value="1"/>
</dbReference>
<keyword evidence="8 13" id="KW-1133">Transmembrane helix</keyword>
<evidence type="ECO:0000256" key="2">
    <source>
        <dbReference type="ARBA" id="ARBA00022448"/>
    </source>
</evidence>
<dbReference type="SUPFAM" id="SSF51206">
    <property type="entry name" value="cAMP-binding domain-like"/>
    <property type="match status" value="1"/>
</dbReference>
<evidence type="ECO:0000256" key="9">
    <source>
        <dbReference type="ARBA" id="ARBA00023065"/>
    </source>
</evidence>
<dbReference type="PRINTS" id="PR01463">
    <property type="entry name" value="EAGCHANLFMLY"/>
</dbReference>
<accession>A0AAX4PFQ7</accession>
<sequence length="784" mass="88766">MAPGQQRQANRQAKPHRHSLKRASITEFKMGKNRSASMFHESRLREERRESSMKSLAMKDLPVEMLKKMNSSKNNNLLANVKIPDKTTTNSVILCGVNLSKFVIAADANWKSRWDWSVICLVLYTAVFIPYSFSFQHEKLTMQEALDYLIDFIFIIDIVFSFFTAYFDKRGDEIQDLLMIRKKYFSEWFVIDFVAAFPFEAIAIMSNLNLNVSILNLFKIPRLLRLGRLMKKLDQLAGANAFRIVKLLCGFALFTHWIACVWYFIGRFQDEGNIWTGSVWLVRQNLCQTVKGPGNWVDDMYVSVGAEEVGTKHLVDGVVACIDIDDNDNKMWRVDDFMILANSTTCLKANQSLIETPDFCNEGIATITPDATPFTKYIASFYWALTTLTTVGYGDIQPQTNTERAFVVFVMLGGALMYASIFGNVAVLIQTFDAANARYKEKLDQLKEFATYYDLDEKLHAKLVKYIQKHQHVTNGLDCESFLESFPVSVRGDVAVAMREKFVSEVKKSNAYMAKPEFEVFLKAMLAKMRPQICLKYDYILRKGEVGKEMYFIARGCVGVLKYDLIELDNTSTEAVGTDTFDSMTSQMLTDQNESLTNTPRESMEGSPSSPHTSAKLKKHNALKNAVAVKLGPGEHFGEMALFDEERWGASVVALSFCELHILHFYDFKELERDYTAEMMTMRKFAEKRNKKKTGPGDEPVEAANITSIGASNANEGAEAGNSSDAAKDDGGIKMTNIESKKSESEERIVRLEHRLQLLESRVASRAERLEEQLIRIISGTGGE</sequence>
<dbReference type="GO" id="GO:0042391">
    <property type="term" value="P:regulation of membrane potential"/>
    <property type="evidence" value="ECO:0007669"/>
    <property type="project" value="TreeGrafter"/>
</dbReference>
<feature type="compositionally biased region" description="Polar residues" evidence="12">
    <location>
        <begin position="1"/>
        <end position="11"/>
    </location>
</feature>
<feature type="transmembrane region" description="Helical" evidence="13">
    <location>
        <begin position="244"/>
        <end position="265"/>
    </location>
</feature>
<feature type="transmembrane region" description="Helical" evidence="13">
    <location>
        <begin position="145"/>
        <end position="167"/>
    </location>
</feature>
<keyword evidence="4 13" id="KW-0812">Transmembrane</keyword>
<dbReference type="GO" id="GO:0034702">
    <property type="term" value="C:monoatomic ion channel complex"/>
    <property type="evidence" value="ECO:0007669"/>
    <property type="project" value="UniProtKB-KW"/>
</dbReference>
<dbReference type="Gene3D" id="2.60.120.10">
    <property type="entry name" value="Jelly Rolls"/>
    <property type="match status" value="1"/>
</dbReference>
<dbReference type="AlphaFoldDB" id="A0AAX4PFQ7"/>
<reference evidence="15 16" key="1">
    <citation type="submission" date="2024-03" db="EMBL/GenBank/DDBJ databases">
        <title>Complete genome sequence of the green alga Chloropicon roscoffensis RCC1871.</title>
        <authorList>
            <person name="Lemieux C."/>
            <person name="Pombert J.-F."/>
            <person name="Otis C."/>
            <person name="Turmel M."/>
        </authorList>
    </citation>
    <scope>NUCLEOTIDE SEQUENCE [LARGE SCALE GENOMIC DNA]</scope>
    <source>
        <strain evidence="15 16">RCC1871</strain>
    </source>
</reference>
<keyword evidence="3" id="KW-0633">Potassium transport</keyword>
<dbReference type="CDD" id="cd00038">
    <property type="entry name" value="CAP_ED"/>
    <property type="match status" value="1"/>
</dbReference>
<keyword evidence="16" id="KW-1185">Reference proteome</keyword>
<feature type="compositionally biased region" description="Polar residues" evidence="12">
    <location>
        <begin position="592"/>
        <end position="613"/>
    </location>
</feature>
<evidence type="ECO:0000313" key="15">
    <source>
        <dbReference type="EMBL" id="WZN64832.1"/>
    </source>
</evidence>
<dbReference type="GO" id="GO:0005886">
    <property type="term" value="C:plasma membrane"/>
    <property type="evidence" value="ECO:0007669"/>
    <property type="project" value="TreeGrafter"/>
</dbReference>
<keyword evidence="6" id="KW-0851">Voltage-gated channel</keyword>
<name>A0AAX4PFQ7_9CHLO</name>
<keyword evidence="11" id="KW-0407">Ion channel</keyword>
<comment type="subcellular location">
    <subcellularLocation>
        <location evidence="1">Membrane</location>
        <topology evidence="1">Multi-pass membrane protein</topology>
    </subcellularLocation>
</comment>
<feature type="transmembrane region" description="Helical" evidence="13">
    <location>
        <begin position="406"/>
        <end position="429"/>
    </location>
</feature>
<dbReference type="InterPro" id="IPR000595">
    <property type="entry name" value="cNMP-bd_dom"/>
</dbReference>
<evidence type="ECO:0000256" key="8">
    <source>
        <dbReference type="ARBA" id="ARBA00022989"/>
    </source>
</evidence>
<dbReference type="SUPFAM" id="SSF81324">
    <property type="entry name" value="Voltage-gated potassium channels"/>
    <property type="match status" value="1"/>
</dbReference>
<evidence type="ECO:0000256" key="5">
    <source>
        <dbReference type="ARBA" id="ARBA00022826"/>
    </source>
</evidence>
<dbReference type="SMART" id="SM00100">
    <property type="entry name" value="cNMP"/>
    <property type="match status" value="1"/>
</dbReference>
<evidence type="ECO:0000256" key="4">
    <source>
        <dbReference type="ARBA" id="ARBA00022692"/>
    </source>
</evidence>
<dbReference type="PANTHER" id="PTHR10217:SF435">
    <property type="entry name" value="POTASSIUM VOLTAGE-GATED CHANNEL PROTEIN EAG"/>
    <property type="match status" value="1"/>
</dbReference>
<dbReference type="InterPro" id="IPR014710">
    <property type="entry name" value="RmlC-like_jellyroll"/>
</dbReference>
<keyword evidence="2" id="KW-0813">Transport</keyword>
<feature type="compositionally biased region" description="Low complexity" evidence="12">
    <location>
        <begin position="711"/>
        <end position="724"/>
    </location>
</feature>
<evidence type="ECO:0000256" key="7">
    <source>
        <dbReference type="ARBA" id="ARBA00022958"/>
    </source>
</evidence>
<organism evidence="15 16">
    <name type="scientific">Chloropicon roscoffensis</name>
    <dbReference type="NCBI Taxonomy" id="1461544"/>
    <lineage>
        <taxon>Eukaryota</taxon>
        <taxon>Viridiplantae</taxon>
        <taxon>Chlorophyta</taxon>
        <taxon>Chloropicophyceae</taxon>
        <taxon>Chloropicales</taxon>
        <taxon>Chloropicaceae</taxon>
        <taxon>Chloropicon</taxon>
    </lineage>
</organism>
<feature type="region of interest" description="Disordered" evidence="12">
    <location>
        <begin position="711"/>
        <end position="747"/>
    </location>
</feature>
<evidence type="ECO:0000256" key="3">
    <source>
        <dbReference type="ARBA" id="ARBA00022538"/>
    </source>
</evidence>
<proteinExistence type="predicted"/>
<dbReference type="GO" id="GO:0005249">
    <property type="term" value="F:voltage-gated potassium channel activity"/>
    <property type="evidence" value="ECO:0007669"/>
    <property type="project" value="InterPro"/>
</dbReference>
<keyword evidence="10 13" id="KW-0472">Membrane</keyword>
<dbReference type="PANTHER" id="PTHR10217">
    <property type="entry name" value="VOLTAGE AND LIGAND GATED POTASSIUM CHANNEL"/>
    <property type="match status" value="1"/>
</dbReference>
<feature type="region of interest" description="Disordered" evidence="12">
    <location>
        <begin position="1"/>
        <end position="44"/>
    </location>
</feature>
<keyword evidence="5" id="KW-0631">Potassium channel</keyword>
<gene>
    <name evidence="15" type="ORF">HKI87_10g63890</name>
</gene>
<keyword evidence="7" id="KW-0630">Potassium</keyword>
<dbReference type="Proteomes" id="UP001472866">
    <property type="component" value="Chromosome 10"/>
</dbReference>
<keyword evidence="9" id="KW-0406">Ion transport</keyword>
<feature type="domain" description="Cyclic nucleotide-binding" evidence="14">
    <location>
        <begin position="538"/>
        <end position="671"/>
    </location>
</feature>
<evidence type="ECO:0000256" key="6">
    <source>
        <dbReference type="ARBA" id="ARBA00022882"/>
    </source>
</evidence>
<evidence type="ECO:0000313" key="16">
    <source>
        <dbReference type="Proteomes" id="UP001472866"/>
    </source>
</evidence>
<dbReference type="EMBL" id="CP151510">
    <property type="protein sequence ID" value="WZN64832.1"/>
    <property type="molecule type" value="Genomic_DNA"/>
</dbReference>
<feature type="transmembrane region" description="Helical" evidence="13">
    <location>
        <begin position="188"/>
        <end position="208"/>
    </location>
</feature>
<dbReference type="InterPro" id="IPR003938">
    <property type="entry name" value="K_chnl_volt-dep_EAG/ELK/ERG"/>
</dbReference>
<dbReference type="Gene3D" id="1.10.287.70">
    <property type="match status" value="1"/>
</dbReference>
<dbReference type="InterPro" id="IPR050818">
    <property type="entry name" value="KCNH_animal-type"/>
</dbReference>
<feature type="region of interest" description="Disordered" evidence="12">
    <location>
        <begin position="592"/>
        <end position="617"/>
    </location>
</feature>
<dbReference type="Pfam" id="PF00027">
    <property type="entry name" value="cNMP_binding"/>
    <property type="match status" value="1"/>
</dbReference>
<dbReference type="InterPro" id="IPR018490">
    <property type="entry name" value="cNMP-bd_dom_sf"/>
</dbReference>
<evidence type="ECO:0000259" key="14">
    <source>
        <dbReference type="PROSITE" id="PS50042"/>
    </source>
</evidence>
<evidence type="ECO:0000256" key="12">
    <source>
        <dbReference type="SAM" id="MobiDB-lite"/>
    </source>
</evidence>
<evidence type="ECO:0000256" key="11">
    <source>
        <dbReference type="ARBA" id="ARBA00023303"/>
    </source>
</evidence>